<evidence type="ECO:0000313" key="2">
    <source>
        <dbReference type="Proteomes" id="UP001589691"/>
    </source>
</evidence>
<comment type="caution">
    <text evidence="1">The sequence shown here is derived from an EMBL/GenBank/DDBJ whole genome shotgun (WGS) entry which is preliminary data.</text>
</comment>
<dbReference type="Proteomes" id="UP001589691">
    <property type="component" value="Unassembled WGS sequence"/>
</dbReference>
<sequence>MRAKIVPALPTERAQYEQYYRLGLAAVTTAINTLRAQQRLATQRPLNWFPQFTVVCAAVAPQRQLAALRRAVRALPVSPTAVTIQANAVRLTFALPVDQQTTGWQLTEGAVWRLYDGLLNNLVGTAFQPVTAIQVGLTVSEPDQSGSQATQRLSFRNYGTTVPTDCQWSVMPTPCVAVSQVES</sequence>
<accession>A0ABV5WRP6</accession>
<dbReference type="RefSeq" id="WP_137643586.1">
    <property type="nucleotide sequence ID" value="NZ_BJEA01000021.1"/>
</dbReference>
<gene>
    <name evidence="1" type="ORF">ACFFLI_02920</name>
</gene>
<name>A0ABV5WRP6_9LACO</name>
<protein>
    <submittedName>
        <fullName evidence="1">Uncharacterized protein</fullName>
    </submittedName>
</protein>
<reference evidence="1 2" key="1">
    <citation type="submission" date="2024-09" db="EMBL/GenBank/DDBJ databases">
        <authorList>
            <person name="Sun Q."/>
            <person name="Mori K."/>
        </authorList>
    </citation>
    <scope>NUCLEOTIDE SEQUENCE [LARGE SCALE GENOMIC DNA]</scope>
    <source>
        <strain evidence="1 2">TBRC 4576</strain>
    </source>
</reference>
<keyword evidence="2" id="KW-1185">Reference proteome</keyword>
<organism evidence="1 2">
    <name type="scientific">Lactiplantibacillus modestisalitolerans</name>
    <dbReference type="NCBI Taxonomy" id="1457219"/>
    <lineage>
        <taxon>Bacteria</taxon>
        <taxon>Bacillati</taxon>
        <taxon>Bacillota</taxon>
        <taxon>Bacilli</taxon>
        <taxon>Lactobacillales</taxon>
        <taxon>Lactobacillaceae</taxon>
        <taxon>Lactiplantibacillus</taxon>
    </lineage>
</organism>
<evidence type="ECO:0000313" key="1">
    <source>
        <dbReference type="EMBL" id="MFB9768824.1"/>
    </source>
</evidence>
<dbReference type="EMBL" id="JBHLZY010000005">
    <property type="protein sequence ID" value="MFB9768824.1"/>
    <property type="molecule type" value="Genomic_DNA"/>
</dbReference>
<proteinExistence type="predicted"/>